<evidence type="ECO:0000313" key="2">
    <source>
        <dbReference type="Proteomes" id="UP000281372"/>
    </source>
</evidence>
<comment type="caution">
    <text evidence="1">The sequence shown here is derived from an EMBL/GenBank/DDBJ whole genome shotgun (WGS) entry which is preliminary data.</text>
</comment>
<sequence length="184" mass="20194">MTDFDLNDRIFAKHRLAPDLFKQLKLNELTQELPTMKTHKILLTSIVLATLCTAVTVHAGPPVTVTFKNLGTEVAEYKVVTRNEISTQRNTRTTIAPKVQPGDSDSYSMQSTLSPDTNYASVRYVMGSKVCVFSTTFIKLHGAGGVKVPKWNRTANSEGGAVCTATSRATNLSTYAWAAEFTMK</sequence>
<name>A0A3M3LQ16_PSECA</name>
<accession>A0A3M3LQ16</accession>
<dbReference type="EMBL" id="RBOW01000241">
    <property type="protein sequence ID" value="RMN37091.1"/>
    <property type="molecule type" value="Genomic_DNA"/>
</dbReference>
<proteinExistence type="predicted"/>
<organism evidence="1 2">
    <name type="scientific">Pseudomonas cannabina</name>
    <dbReference type="NCBI Taxonomy" id="86840"/>
    <lineage>
        <taxon>Bacteria</taxon>
        <taxon>Pseudomonadati</taxon>
        <taxon>Pseudomonadota</taxon>
        <taxon>Gammaproteobacteria</taxon>
        <taxon>Pseudomonadales</taxon>
        <taxon>Pseudomonadaceae</taxon>
        <taxon>Pseudomonas</taxon>
    </lineage>
</organism>
<dbReference type="AlphaFoldDB" id="A0A3M3LQ16"/>
<dbReference type="Proteomes" id="UP000281372">
    <property type="component" value="Unassembled WGS sequence"/>
</dbReference>
<reference evidence="1 2" key="1">
    <citation type="submission" date="2018-08" db="EMBL/GenBank/DDBJ databases">
        <title>Recombination of ecologically and evolutionarily significant loci maintains genetic cohesion in the Pseudomonas syringae species complex.</title>
        <authorList>
            <person name="Dillon M."/>
            <person name="Thakur S."/>
            <person name="Almeida R.N.D."/>
            <person name="Weir B.S."/>
            <person name="Guttman D.S."/>
        </authorList>
    </citation>
    <scope>NUCLEOTIDE SEQUENCE [LARGE SCALE GENOMIC DNA]</scope>
    <source>
        <strain evidence="1 2">ICMP 2821</strain>
    </source>
</reference>
<gene>
    <name evidence="1" type="ORF">ALQ64_100389</name>
</gene>
<protein>
    <submittedName>
        <fullName evidence="1">Uncharacterized protein</fullName>
    </submittedName>
</protein>
<evidence type="ECO:0000313" key="1">
    <source>
        <dbReference type="EMBL" id="RMN37091.1"/>
    </source>
</evidence>